<organism evidence="2 3">
    <name type="scientific">Portunus trituberculatus</name>
    <name type="common">Swimming crab</name>
    <name type="synonym">Neptunus trituberculatus</name>
    <dbReference type="NCBI Taxonomy" id="210409"/>
    <lineage>
        <taxon>Eukaryota</taxon>
        <taxon>Metazoa</taxon>
        <taxon>Ecdysozoa</taxon>
        <taxon>Arthropoda</taxon>
        <taxon>Crustacea</taxon>
        <taxon>Multicrustacea</taxon>
        <taxon>Malacostraca</taxon>
        <taxon>Eumalacostraca</taxon>
        <taxon>Eucarida</taxon>
        <taxon>Decapoda</taxon>
        <taxon>Pleocyemata</taxon>
        <taxon>Brachyura</taxon>
        <taxon>Eubrachyura</taxon>
        <taxon>Portunoidea</taxon>
        <taxon>Portunidae</taxon>
        <taxon>Portuninae</taxon>
        <taxon>Portunus</taxon>
    </lineage>
</organism>
<keyword evidence="3" id="KW-1185">Reference proteome</keyword>
<proteinExistence type="predicted"/>
<dbReference type="Proteomes" id="UP000324222">
    <property type="component" value="Unassembled WGS sequence"/>
</dbReference>
<feature type="compositionally biased region" description="Pro residues" evidence="1">
    <location>
        <begin position="34"/>
        <end position="45"/>
    </location>
</feature>
<evidence type="ECO:0000256" key="1">
    <source>
        <dbReference type="SAM" id="MobiDB-lite"/>
    </source>
</evidence>
<protein>
    <submittedName>
        <fullName evidence="2">Uncharacterized protein</fullName>
    </submittedName>
</protein>
<feature type="region of interest" description="Disordered" evidence="1">
    <location>
        <begin position="33"/>
        <end position="84"/>
    </location>
</feature>
<evidence type="ECO:0000313" key="3">
    <source>
        <dbReference type="Proteomes" id="UP000324222"/>
    </source>
</evidence>
<reference evidence="2 3" key="1">
    <citation type="submission" date="2019-05" db="EMBL/GenBank/DDBJ databases">
        <title>Another draft genome of Portunus trituberculatus and its Hox gene families provides insights of decapod evolution.</title>
        <authorList>
            <person name="Jeong J.-H."/>
            <person name="Song I."/>
            <person name="Kim S."/>
            <person name="Choi T."/>
            <person name="Kim D."/>
            <person name="Ryu S."/>
            <person name="Kim W."/>
        </authorList>
    </citation>
    <scope>NUCLEOTIDE SEQUENCE [LARGE SCALE GENOMIC DNA]</scope>
    <source>
        <tissue evidence="2">Muscle</tissue>
    </source>
</reference>
<sequence length="84" mass="9376">MAALPQYTLGRRHPAWWLQRRWRHDKVRDLPCSRLPPAPPRPSPPLLQATLPLPALASTPHPFPAHSCTNSSSTSPAPRSELTE</sequence>
<name>A0A5B7FB07_PORTR</name>
<comment type="caution">
    <text evidence="2">The sequence shown here is derived from an EMBL/GenBank/DDBJ whole genome shotgun (WGS) entry which is preliminary data.</text>
</comment>
<evidence type="ECO:0000313" key="2">
    <source>
        <dbReference type="EMBL" id="MPC41664.1"/>
    </source>
</evidence>
<feature type="compositionally biased region" description="Polar residues" evidence="1">
    <location>
        <begin position="67"/>
        <end position="77"/>
    </location>
</feature>
<feature type="compositionally biased region" description="Low complexity" evidence="1">
    <location>
        <begin position="46"/>
        <end position="60"/>
    </location>
</feature>
<gene>
    <name evidence="2" type="ORF">E2C01_035265</name>
</gene>
<dbReference type="AlphaFoldDB" id="A0A5B7FB07"/>
<accession>A0A5B7FB07</accession>
<dbReference type="EMBL" id="VSRR010005144">
    <property type="protein sequence ID" value="MPC41664.1"/>
    <property type="molecule type" value="Genomic_DNA"/>
</dbReference>